<evidence type="ECO:0000313" key="2">
    <source>
        <dbReference type="Proteomes" id="UP000198211"/>
    </source>
</evidence>
<gene>
    <name evidence="1" type="ORF">PHMEG_00016007</name>
</gene>
<accession>A0A225W2E4</accession>
<comment type="caution">
    <text evidence="1">The sequence shown here is derived from an EMBL/GenBank/DDBJ whole genome shotgun (WGS) entry which is preliminary data.</text>
</comment>
<dbReference type="InterPro" id="IPR036397">
    <property type="entry name" value="RNaseH_sf"/>
</dbReference>
<name>A0A225W2E4_9STRA</name>
<proteinExistence type="predicted"/>
<dbReference type="Proteomes" id="UP000198211">
    <property type="component" value="Unassembled WGS sequence"/>
</dbReference>
<dbReference type="EMBL" id="NBNE01002247">
    <property type="protein sequence ID" value="OWZ11030.1"/>
    <property type="molecule type" value="Genomic_DNA"/>
</dbReference>
<organism evidence="1 2">
    <name type="scientific">Phytophthora megakarya</name>
    <dbReference type="NCBI Taxonomy" id="4795"/>
    <lineage>
        <taxon>Eukaryota</taxon>
        <taxon>Sar</taxon>
        <taxon>Stramenopiles</taxon>
        <taxon>Oomycota</taxon>
        <taxon>Peronosporomycetes</taxon>
        <taxon>Peronosporales</taxon>
        <taxon>Peronosporaceae</taxon>
        <taxon>Phytophthora</taxon>
    </lineage>
</organism>
<reference evidence="2" key="1">
    <citation type="submission" date="2017-03" db="EMBL/GenBank/DDBJ databases">
        <title>Phytopthora megakarya and P. palmivora, two closely related causual agents of cacao black pod achieved similar genome size and gene model numbers by different mechanisms.</title>
        <authorList>
            <person name="Ali S."/>
            <person name="Shao J."/>
            <person name="Larry D.J."/>
            <person name="Kronmiller B."/>
            <person name="Shen D."/>
            <person name="Strem M.D."/>
            <person name="Melnick R.L."/>
            <person name="Guiltinan M.J."/>
            <person name="Tyler B.M."/>
            <person name="Meinhardt L.W."/>
            <person name="Bailey B.A."/>
        </authorList>
    </citation>
    <scope>NUCLEOTIDE SEQUENCE [LARGE SCALE GENOMIC DNA]</scope>
    <source>
        <strain evidence="2">zdho120</strain>
    </source>
</reference>
<dbReference type="PANTHER" id="PTHR47169">
    <property type="entry name" value="OS01G0541250 PROTEIN"/>
    <property type="match status" value="1"/>
</dbReference>
<protein>
    <submittedName>
        <fullName evidence="1">Uncharacterized protein</fullName>
    </submittedName>
</protein>
<dbReference type="AlphaFoldDB" id="A0A225W2E4"/>
<dbReference type="OrthoDB" id="124787at2759"/>
<dbReference type="PANTHER" id="PTHR47169:SF4">
    <property type="entry name" value="TRANSPOSASE TC1-LIKE DOMAIN-CONTAINING PROTEIN"/>
    <property type="match status" value="1"/>
</dbReference>
<keyword evidence="2" id="KW-1185">Reference proteome</keyword>
<dbReference type="Gene3D" id="3.30.420.10">
    <property type="entry name" value="Ribonuclease H-like superfamily/Ribonuclease H"/>
    <property type="match status" value="1"/>
</dbReference>
<sequence>MSTNSNAARCKRKNLASEERAQVVATLLPSSVELKPPKTEFTACAARYGFGERQIIRLWQGVAQNVQEGRPINYESSIKGRSGHKSRLTEEFRLDLSHAIALTPLEDRTNTRTLADSLGIPKCHTACVKPMLNDQQRAARKTSRNGLQFDDMMNYVHLDEKWFYLAKDNQRFYLADHEEDPHLTVKNKNYIIKVMFLVAVARPRWDSKNHKEWDGKIGVWPFFIYEPVKRTNKNRPAGTLELKTYTVDRDIYRMYLSDPLFRVSRRFGLRATVSFCSTIMQSRMWLMMILRWSQHVSRSLQHKKKAKTIEDLVNNVDEAYRQLHYSVLDSVLLTLQWLLWTLKGATAI</sequence>
<evidence type="ECO:0000313" key="1">
    <source>
        <dbReference type="EMBL" id="OWZ11030.1"/>
    </source>
</evidence>
<dbReference type="GO" id="GO:0003676">
    <property type="term" value="F:nucleic acid binding"/>
    <property type="evidence" value="ECO:0007669"/>
    <property type="project" value="InterPro"/>
</dbReference>